<organism evidence="2 3">
    <name type="scientific">Salinispira pacifica</name>
    <dbReference type="NCBI Taxonomy" id="1307761"/>
    <lineage>
        <taxon>Bacteria</taxon>
        <taxon>Pseudomonadati</taxon>
        <taxon>Spirochaetota</taxon>
        <taxon>Spirochaetia</taxon>
        <taxon>Spirochaetales</taxon>
        <taxon>Spirochaetaceae</taxon>
        <taxon>Salinispira</taxon>
    </lineage>
</organism>
<dbReference type="eggNOG" id="COG1413">
    <property type="taxonomic scope" value="Bacteria"/>
</dbReference>
<proteinExistence type="predicted"/>
<dbReference type="AlphaFoldDB" id="V5WDW9"/>
<dbReference type="KEGG" id="slr:L21SP2_0326"/>
<protein>
    <recommendedName>
        <fullName evidence="4">HEAT repeat domain-containing protein</fullName>
    </recommendedName>
</protein>
<sequence length="232" mass="25877">MALILIGSDLTAQSGGSSALPEQPGGPEDSWQQRDMKADLIEGYISSGNPDHKLEALDWISRMIEEDTTASENIRLAEQLETLALEPFLNPRREGMVPTLENDHPLVRKKTAVVLGDLGGQPAADILVNMLKLEGNPDVLKDVMYSLGRIALNENMEVTRQIGTTLRSMDRRGEVDNELAYASLFAIHRIALNELPSGDEQIYDTLLLLYDEKFSRLVHEKAREVLELLWKA</sequence>
<dbReference type="EMBL" id="CP006939">
    <property type="protein sequence ID" value="AHC13764.1"/>
    <property type="molecule type" value="Genomic_DNA"/>
</dbReference>
<evidence type="ECO:0000256" key="1">
    <source>
        <dbReference type="SAM" id="MobiDB-lite"/>
    </source>
</evidence>
<dbReference type="InterPro" id="IPR011989">
    <property type="entry name" value="ARM-like"/>
</dbReference>
<feature type="region of interest" description="Disordered" evidence="1">
    <location>
        <begin position="12"/>
        <end position="31"/>
    </location>
</feature>
<accession>V5WDW9</accession>
<reference evidence="2 3" key="1">
    <citation type="journal article" date="2015" name="Stand. Genomic Sci.">
        <title>Complete genome sequence and description of Salinispira pacifica gen. nov., sp. nov., a novel spirochaete isolated form a hypersaline microbial mat.</title>
        <authorList>
            <person name="Ben Hania W."/>
            <person name="Joseph M."/>
            <person name="Schumann P."/>
            <person name="Bunk B."/>
            <person name="Fiebig A."/>
            <person name="Sproer C."/>
            <person name="Klenk H.P."/>
            <person name="Fardeau M.L."/>
            <person name="Spring S."/>
        </authorList>
    </citation>
    <scope>NUCLEOTIDE SEQUENCE [LARGE SCALE GENOMIC DNA]</scope>
    <source>
        <strain evidence="2 3">L21-RPul-D2</strain>
    </source>
</reference>
<dbReference type="STRING" id="1307761.L21SP2_0326"/>
<name>V5WDW9_9SPIO</name>
<evidence type="ECO:0008006" key="4">
    <source>
        <dbReference type="Google" id="ProtNLM"/>
    </source>
</evidence>
<dbReference type="Proteomes" id="UP000018680">
    <property type="component" value="Chromosome"/>
</dbReference>
<evidence type="ECO:0000313" key="2">
    <source>
        <dbReference type="EMBL" id="AHC13764.1"/>
    </source>
</evidence>
<gene>
    <name evidence="2" type="ORF">L21SP2_0326</name>
</gene>
<evidence type="ECO:0000313" key="3">
    <source>
        <dbReference type="Proteomes" id="UP000018680"/>
    </source>
</evidence>
<dbReference type="SUPFAM" id="SSF48371">
    <property type="entry name" value="ARM repeat"/>
    <property type="match status" value="1"/>
</dbReference>
<dbReference type="InterPro" id="IPR016024">
    <property type="entry name" value="ARM-type_fold"/>
</dbReference>
<keyword evidence="3" id="KW-1185">Reference proteome</keyword>
<dbReference type="Gene3D" id="1.25.10.10">
    <property type="entry name" value="Leucine-rich Repeat Variant"/>
    <property type="match status" value="1"/>
</dbReference>
<dbReference type="HOGENOM" id="CLU_1194208_0_0_12"/>